<feature type="compositionally biased region" description="Basic and acidic residues" evidence="1">
    <location>
        <begin position="1"/>
        <end position="11"/>
    </location>
</feature>
<dbReference type="EMBL" id="JAMKFB020000023">
    <property type="protein sequence ID" value="KAL0158658.1"/>
    <property type="molecule type" value="Genomic_DNA"/>
</dbReference>
<evidence type="ECO:0000313" key="3">
    <source>
        <dbReference type="Proteomes" id="UP001529510"/>
    </source>
</evidence>
<protein>
    <submittedName>
        <fullName evidence="2">Uncharacterized protein</fullName>
    </submittedName>
</protein>
<keyword evidence="3" id="KW-1185">Reference proteome</keyword>
<name>A0ABD0NEB0_CIRMR</name>
<feature type="compositionally biased region" description="Acidic residues" evidence="1">
    <location>
        <begin position="27"/>
        <end position="40"/>
    </location>
</feature>
<evidence type="ECO:0000256" key="1">
    <source>
        <dbReference type="SAM" id="MobiDB-lite"/>
    </source>
</evidence>
<feature type="compositionally biased region" description="Basic and acidic residues" evidence="1">
    <location>
        <begin position="41"/>
        <end position="53"/>
    </location>
</feature>
<gene>
    <name evidence="2" type="ORF">M9458_046734</name>
</gene>
<dbReference type="AlphaFoldDB" id="A0ABD0NEB0"/>
<feature type="non-terminal residue" evidence="2">
    <location>
        <position position="53"/>
    </location>
</feature>
<organism evidence="2 3">
    <name type="scientific">Cirrhinus mrigala</name>
    <name type="common">Mrigala</name>
    <dbReference type="NCBI Taxonomy" id="683832"/>
    <lineage>
        <taxon>Eukaryota</taxon>
        <taxon>Metazoa</taxon>
        <taxon>Chordata</taxon>
        <taxon>Craniata</taxon>
        <taxon>Vertebrata</taxon>
        <taxon>Euteleostomi</taxon>
        <taxon>Actinopterygii</taxon>
        <taxon>Neopterygii</taxon>
        <taxon>Teleostei</taxon>
        <taxon>Ostariophysi</taxon>
        <taxon>Cypriniformes</taxon>
        <taxon>Cyprinidae</taxon>
        <taxon>Labeoninae</taxon>
        <taxon>Labeonini</taxon>
        <taxon>Cirrhinus</taxon>
    </lineage>
</organism>
<reference evidence="2 3" key="1">
    <citation type="submission" date="2024-05" db="EMBL/GenBank/DDBJ databases">
        <title>Genome sequencing and assembly of Indian major carp, Cirrhinus mrigala (Hamilton, 1822).</title>
        <authorList>
            <person name="Mohindra V."/>
            <person name="Chowdhury L.M."/>
            <person name="Lal K."/>
            <person name="Jena J.K."/>
        </authorList>
    </citation>
    <scope>NUCLEOTIDE SEQUENCE [LARGE SCALE GENOMIC DNA]</scope>
    <source>
        <strain evidence="2">CM1030</strain>
        <tissue evidence="2">Blood</tissue>
    </source>
</reference>
<dbReference type="Proteomes" id="UP001529510">
    <property type="component" value="Unassembled WGS sequence"/>
</dbReference>
<feature type="non-terminal residue" evidence="2">
    <location>
        <position position="1"/>
    </location>
</feature>
<feature type="region of interest" description="Disordered" evidence="1">
    <location>
        <begin position="1"/>
        <end position="53"/>
    </location>
</feature>
<accession>A0ABD0NEB0</accession>
<proteinExistence type="predicted"/>
<comment type="caution">
    <text evidence="2">The sequence shown here is derived from an EMBL/GenBank/DDBJ whole genome shotgun (WGS) entry which is preliminary data.</text>
</comment>
<sequence>SALGDTMDRLSQHTSSEPVPSLPRDELDQDYLEPSLDQDLDQDHEQAEDQRFE</sequence>
<evidence type="ECO:0000313" key="2">
    <source>
        <dbReference type="EMBL" id="KAL0158658.1"/>
    </source>
</evidence>